<protein>
    <submittedName>
        <fullName evidence="2">Uncharacterized protein</fullName>
    </submittedName>
</protein>
<reference evidence="2 3" key="1">
    <citation type="journal article" date="2024" name="Plant Biotechnol. J.">
        <title>Dendrobium thyrsiflorum genome and its molecular insights into genes involved in important horticultural traits.</title>
        <authorList>
            <person name="Chen B."/>
            <person name="Wang J.Y."/>
            <person name="Zheng P.J."/>
            <person name="Li K.L."/>
            <person name="Liang Y.M."/>
            <person name="Chen X.F."/>
            <person name="Zhang C."/>
            <person name="Zhao X."/>
            <person name="He X."/>
            <person name="Zhang G.Q."/>
            <person name="Liu Z.J."/>
            <person name="Xu Q."/>
        </authorList>
    </citation>
    <scope>NUCLEOTIDE SEQUENCE [LARGE SCALE GENOMIC DNA]</scope>
    <source>
        <strain evidence="2">GZMU011</strain>
    </source>
</reference>
<name>A0ABD0VRA6_DENTH</name>
<proteinExistence type="predicted"/>
<dbReference type="Proteomes" id="UP001552299">
    <property type="component" value="Unassembled WGS sequence"/>
</dbReference>
<evidence type="ECO:0000256" key="1">
    <source>
        <dbReference type="SAM" id="MobiDB-lite"/>
    </source>
</evidence>
<dbReference type="EMBL" id="JANQDX010000002">
    <property type="protein sequence ID" value="KAL0927554.1"/>
    <property type="molecule type" value="Genomic_DNA"/>
</dbReference>
<feature type="compositionally biased region" description="Basic and acidic residues" evidence="1">
    <location>
        <begin position="19"/>
        <end position="30"/>
    </location>
</feature>
<gene>
    <name evidence="2" type="ORF">M5K25_001734</name>
</gene>
<sequence length="355" mass="40438">MNHNAQIIQHALRTSIIPKAEDRGHEHAEPEFGEEGEATPTGGPALPPIPPPALAYPAYPHDDIIQRLEQLKIRLDSHIPQQRQQHEDDLRWFGEREDCVTAEGTLREKRLRDLGFERMEKDEPQTINYRPGIFSVPTKSYGNTAPRPPKFGSIETSLEEGLQIPFVDSASQMETILEQYSSNDVISRILIATMGMVKKCKRKIISPVKMKSHKAHPNSDDYPPALQATAAEPNTLHLCPSLHGRILQHLHLIHSPLVLLSLHPQCHELMSVAVELLNSLHDFLLSPLLRRFNLVFQLTDQANKVHDHLRLLVLKLLIFTLLILNFHSLQSFEHQLHQVLFLFFHFLLPSPALHL</sequence>
<accession>A0ABD0VRA6</accession>
<keyword evidence="3" id="KW-1185">Reference proteome</keyword>
<evidence type="ECO:0000313" key="3">
    <source>
        <dbReference type="Proteomes" id="UP001552299"/>
    </source>
</evidence>
<evidence type="ECO:0000313" key="2">
    <source>
        <dbReference type="EMBL" id="KAL0927554.1"/>
    </source>
</evidence>
<feature type="region of interest" description="Disordered" evidence="1">
    <location>
        <begin position="12"/>
        <end position="52"/>
    </location>
</feature>
<comment type="caution">
    <text evidence="2">The sequence shown here is derived from an EMBL/GenBank/DDBJ whole genome shotgun (WGS) entry which is preliminary data.</text>
</comment>
<dbReference type="AlphaFoldDB" id="A0ABD0VRA6"/>
<organism evidence="2 3">
    <name type="scientific">Dendrobium thyrsiflorum</name>
    <name type="common">Pinecone-like raceme dendrobium</name>
    <name type="synonym">Orchid</name>
    <dbReference type="NCBI Taxonomy" id="117978"/>
    <lineage>
        <taxon>Eukaryota</taxon>
        <taxon>Viridiplantae</taxon>
        <taxon>Streptophyta</taxon>
        <taxon>Embryophyta</taxon>
        <taxon>Tracheophyta</taxon>
        <taxon>Spermatophyta</taxon>
        <taxon>Magnoliopsida</taxon>
        <taxon>Liliopsida</taxon>
        <taxon>Asparagales</taxon>
        <taxon>Orchidaceae</taxon>
        <taxon>Epidendroideae</taxon>
        <taxon>Malaxideae</taxon>
        <taxon>Dendrobiinae</taxon>
        <taxon>Dendrobium</taxon>
    </lineage>
</organism>